<dbReference type="Proteomes" id="UP000298663">
    <property type="component" value="Unassembled WGS sequence"/>
</dbReference>
<name>A0A4U5NG71_STECR</name>
<keyword evidence="3" id="KW-0067">ATP-binding</keyword>
<keyword evidence="7" id="KW-1185">Reference proteome</keyword>
<feature type="compositionally biased region" description="Basic and acidic residues" evidence="4">
    <location>
        <begin position="53"/>
        <end position="67"/>
    </location>
</feature>
<evidence type="ECO:0000256" key="1">
    <source>
        <dbReference type="ARBA" id="ARBA00022737"/>
    </source>
</evidence>
<dbReference type="InterPro" id="IPR050611">
    <property type="entry name" value="ABCF"/>
</dbReference>
<dbReference type="InterPro" id="IPR003439">
    <property type="entry name" value="ABC_transporter-like_ATP-bd"/>
</dbReference>
<gene>
    <name evidence="6" type="ORF">L596_015552</name>
</gene>
<dbReference type="Pfam" id="PF00005">
    <property type="entry name" value="ABC_tran"/>
    <property type="match status" value="1"/>
</dbReference>
<evidence type="ECO:0000256" key="4">
    <source>
        <dbReference type="SAM" id="MobiDB-lite"/>
    </source>
</evidence>
<feature type="region of interest" description="Disordered" evidence="4">
    <location>
        <begin position="186"/>
        <end position="234"/>
    </location>
</feature>
<organism evidence="6 7">
    <name type="scientific">Steinernema carpocapsae</name>
    <name type="common">Entomopathogenic nematode</name>
    <dbReference type="NCBI Taxonomy" id="34508"/>
    <lineage>
        <taxon>Eukaryota</taxon>
        <taxon>Metazoa</taxon>
        <taxon>Ecdysozoa</taxon>
        <taxon>Nematoda</taxon>
        <taxon>Chromadorea</taxon>
        <taxon>Rhabditida</taxon>
        <taxon>Tylenchina</taxon>
        <taxon>Panagrolaimomorpha</taxon>
        <taxon>Strongyloidoidea</taxon>
        <taxon>Steinernematidae</taxon>
        <taxon>Steinernema</taxon>
    </lineage>
</organism>
<dbReference type="PANTHER" id="PTHR19211:SF14">
    <property type="entry name" value="ATP-BINDING CASSETTE SUB-FAMILY F MEMBER 1"/>
    <property type="match status" value="1"/>
</dbReference>
<keyword evidence="1" id="KW-0677">Repeat</keyword>
<proteinExistence type="predicted"/>
<comment type="caution">
    <text evidence="6">The sequence shown here is derived from an EMBL/GenBank/DDBJ whole genome shotgun (WGS) entry which is preliminary data.</text>
</comment>
<reference evidence="6 7" key="2">
    <citation type="journal article" date="2019" name="G3 (Bethesda)">
        <title>Hybrid Assembly of the Genome of the Entomopathogenic Nematode Steinernema carpocapsae Identifies the X-Chromosome.</title>
        <authorList>
            <person name="Serra L."/>
            <person name="Macchietto M."/>
            <person name="Macias-Munoz A."/>
            <person name="McGill C.J."/>
            <person name="Rodriguez I.M."/>
            <person name="Rodriguez B."/>
            <person name="Murad R."/>
            <person name="Mortazavi A."/>
        </authorList>
    </citation>
    <scope>NUCLEOTIDE SEQUENCE [LARGE SCALE GENOMIC DNA]</scope>
    <source>
        <strain evidence="6 7">ALL</strain>
    </source>
</reference>
<dbReference type="Gene3D" id="3.40.50.300">
    <property type="entry name" value="P-loop containing nucleotide triphosphate hydrolases"/>
    <property type="match status" value="1"/>
</dbReference>
<dbReference type="EMBL" id="AZBU02000004">
    <property type="protein sequence ID" value="TKR81726.1"/>
    <property type="molecule type" value="Genomic_DNA"/>
</dbReference>
<keyword evidence="2" id="KW-0547">Nucleotide-binding</keyword>
<evidence type="ECO:0000256" key="3">
    <source>
        <dbReference type="ARBA" id="ARBA00022840"/>
    </source>
</evidence>
<dbReference type="SMART" id="SM00382">
    <property type="entry name" value="AAA"/>
    <property type="match status" value="1"/>
</dbReference>
<dbReference type="PANTHER" id="PTHR19211">
    <property type="entry name" value="ATP-BINDING TRANSPORT PROTEIN-RELATED"/>
    <property type="match status" value="1"/>
</dbReference>
<feature type="region of interest" description="Disordered" evidence="4">
    <location>
        <begin position="16"/>
        <end position="100"/>
    </location>
</feature>
<sequence length="331" mass="36556">MSDDEVIADLASKAKISDGGKKLTKKELRKQKKADAFKNEMKAMGGKVEQEEEARAREENGDEHFEGRGIGGSDELGSHGLPASDVRRPSGRSGECERHQSGELDIAANGRQLFSKATLTISAGHRYGLVGPNGMGKTTLLRHIAQRKFAAIPPIDILYCEQEIEVDSTSAVETVLRSDKKRTELLEEEEEARRRQRSRARGGDYSHQGGHRGASRYQSGRRGTSRPPNPGRSWILARDAGEGLRLVLRRLAHAYLARSRPVLGANAPHARRTHKPSRPKRCYLARPLPAVVEENAVDSFPRPRFLGQRVHGHGPARGHEAALLQGKLLEF</sequence>
<dbReference type="InterPro" id="IPR027417">
    <property type="entry name" value="P-loop_NTPase"/>
</dbReference>
<dbReference type="GO" id="GO:0016887">
    <property type="term" value="F:ATP hydrolysis activity"/>
    <property type="evidence" value="ECO:0007669"/>
    <property type="project" value="InterPro"/>
</dbReference>
<evidence type="ECO:0000256" key="2">
    <source>
        <dbReference type="ARBA" id="ARBA00022741"/>
    </source>
</evidence>
<evidence type="ECO:0000313" key="7">
    <source>
        <dbReference type="Proteomes" id="UP000298663"/>
    </source>
</evidence>
<feature type="compositionally biased region" description="Basic residues" evidence="4">
    <location>
        <begin position="22"/>
        <end position="32"/>
    </location>
</feature>
<protein>
    <recommendedName>
        <fullName evidence="5">AAA+ ATPase domain-containing protein</fullName>
    </recommendedName>
</protein>
<dbReference type="AlphaFoldDB" id="A0A4U5NG71"/>
<dbReference type="SUPFAM" id="SSF52540">
    <property type="entry name" value="P-loop containing nucleoside triphosphate hydrolases"/>
    <property type="match status" value="2"/>
</dbReference>
<dbReference type="STRING" id="34508.A0A4U5NG71"/>
<reference evidence="6 7" key="1">
    <citation type="journal article" date="2015" name="Genome Biol.">
        <title>Comparative genomics of Steinernema reveals deeply conserved gene regulatory networks.</title>
        <authorList>
            <person name="Dillman A.R."/>
            <person name="Macchietto M."/>
            <person name="Porter C.F."/>
            <person name="Rogers A."/>
            <person name="Williams B."/>
            <person name="Antoshechkin I."/>
            <person name="Lee M.M."/>
            <person name="Goodwin Z."/>
            <person name="Lu X."/>
            <person name="Lewis E.E."/>
            <person name="Goodrich-Blair H."/>
            <person name="Stock S.P."/>
            <person name="Adams B.J."/>
            <person name="Sternberg P.W."/>
            <person name="Mortazavi A."/>
        </authorList>
    </citation>
    <scope>NUCLEOTIDE SEQUENCE [LARGE SCALE GENOMIC DNA]</scope>
    <source>
        <strain evidence="6 7">ALL</strain>
    </source>
</reference>
<evidence type="ECO:0000259" key="5">
    <source>
        <dbReference type="SMART" id="SM00382"/>
    </source>
</evidence>
<dbReference type="InterPro" id="IPR003593">
    <property type="entry name" value="AAA+_ATPase"/>
</dbReference>
<evidence type="ECO:0000313" key="6">
    <source>
        <dbReference type="EMBL" id="TKR81726.1"/>
    </source>
</evidence>
<feature type="domain" description="AAA+ ATPase" evidence="5">
    <location>
        <begin position="123"/>
        <end position="288"/>
    </location>
</feature>
<dbReference type="OrthoDB" id="2110130at2759"/>
<accession>A0A4U5NG71</accession>
<dbReference type="GO" id="GO:0005524">
    <property type="term" value="F:ATP binding"/>
    <property type="evidence" value="ECO:0007669"/>
    <property type="project" value="UniProtKB-KW"/>
</dbReference>